<evidence type="ECO:0000313" key="8">
    <source>
        <dbReference type="EMBL" id="SAL59027.1"/>
    </source>
</evidence>
<dbReference type="AlphaFoldDB" id="A0A158IR44"/>
<dbReference type="Gene3D" id="3.20.20.30">
    <property type="entry name" value="Luciferase-like domain"/>
    <property type="match status" value="1"/>
</dbReference>
<reference evidence="8 9" key="1">
    <citation type="submission" date="2016-01" db="EMBL/GenBank/DDBJ databases">
        <authorList>
            <person name="Oliw E.H."/>
        </authorList>
    </citation>
    <scope>NUCLEOTIDE SEQUENCE [LARGE SCALE GENOMIC DNA]</scope>
    <source>
        <strain evidence="8">LMG 27134</strain>
    </source>
</reference>
<feature type="binding site" evidence="6">
    <location>
        <position position="59"/>
    </location>
    <ligand>
        <name>FMN</name>
        <dbReference type="ChEBI" id="CHEBI:58210"/>
    </ligand>
</feature>
<evidence type="ECO:0000256" key="5">
    <source>
        <dbReference type="ARBA" id="ARBA00033748"/>
    </source>
</evidence>
<evidence type="ECO:0000256" key="4">
    <source>
        <dbReference type="ARBA" id="ARBA00023033"/>
    </source>
</evidence>
<dbReference type="NCBIfam" id="TIGR03860">
    <property type="entry name" value="FMN_nitrolo"/>
    <property type="match status" value="1"/>
</dbReference>
<evidence type="ECO:0000256" key="6">
    <source>
        <dbReference type="PIRSR" id="PIRSR000337-1"/>
    </source>
</evidence>
<dbReference type="GO" id="GO:0016705">
    <property type="term" value="F:oxidoreductase activity, acting on paired donors, with incorporation or reduction of molecular oxygen"/>
    <property type="evidence" value="ECO:0007669"/>
    <property type="project" value="InterPro"/>
</dbReference>
<evidence type="ECO:0000256" key="3">
    <source>
        <dbReference type="ARBA" id="ARBA00023002"/>
    </source>
</evidence>
<keyword evidence="4 8" id="KW-0503">Monooxygenase</keyword>
<dbReference type="EMBL" id="FCOK02000059">
    <property type="protein sequence ID" value="SAL59027.1"/>
    <property type="molecule type" value="Genomic_DNA"/>
</dbReference>
<keyword evidence="2 6" id="KW-0288">FMN</keyword>
<dbReference type="SUPFAM" id="SSF51679">
    <property type="entry name" value="Bacterial luciferase-like"/>
    <property type="match status" value="1"/>
</dbReference>
<dbReference type="CDD" id="cd01095">
    <property type="entry name" value="Nitrilotriacetate_monoxgenase"/>
    <property type="match status" value="1"/>
</dbReference>
<dbReference type="RefSeq" id="WP_062090777.1">
    <property type="nucleotide sequence ID" value="NZ_FCOK02000059.1"/>
</dbReference>
<proteinExistence type="inferred from homology"/>
<dbReference type="InterPro" id="IPR051260">
    <property type="entry name" value="Diverse_substr_monoxygenases"/>
</dbReference>
<dbReference type="Proteomes" id="UP000054683">
    <property type="component" value="Unassembled WGS sequence"/>
</dbReference>
<dbReference type="GO" id="GO:0004497">
    <property type="term" value="F:monooxygenase activity"/>
    <property type="evidence" value="ECO:0007669"/>
    <property type="project" value="UniProtKB-KW"/>
</dbReference>
<accession>A0A158IR44</accession>
<gene>
    <name evidence="8" type="ORF">AWB69_06516</name>
</gene>
<evidence type="ECO:0000256" key="1">
    <source>
        <dbReference type="ARBA" id="ARBA00022630"/>
    </source>
</evidence>
<feature type="binding site" evidence="6">
    <location>
        <position position="103"/>
    </location>
    <ligand>
        <name>FMN</name>
        <dbReference type="ChEBI" id="CHEBI:58210"/>
    </ligand>
</feature>
<feature type="binding site" evidence="6">
    <location>
        <position position="153"/>
    </location>
    <ligand>
        <name>FMN</name>
        <dbReference type="ChEBI" id="CHEBI:58210"/>
    </ligand>
</feature>
<sequence length="454" mass="50272">MAKRTGQLRLGAFLYPAGHHIAAWRHADAQADAGVNFRHYVQLAQAAQAAKFDLVFLADGVGTRGDNLDFLSRTAHSYIAQFEPITLLSALAAVTETIGLVGTASTSFNEPYHIARKFASLDHISGGRAGWNLVTSSNEHEAKNFNREKHFDHGERYERATEFAEVVDRLWDSWEDDAFLRDKEKGRFFDPTKRHVLDHKGRFFQVKGPLNVARSPQGQPVVVQAGSSEAGRALAARTAEVIFTAQQTLQDAIDFYADVKGRLDQHGRHPDELKIMPGVMPIVGRTESEAREKFEHLQSLIDPAVGLALVSGLTGGFDLSAYPLDGPIPELPETNASKSRQLLTLELARRENLTIRQLYLRVAGARGHWQVVGTPEQIADQLEERFVHHGADGYNIMPAVLPGSLTDFIELVLPELRRRGLFRTEYEGRTLRANLGLAQPVNRYSAEKASAVAA</sequence>
<dbReference type="PANTHER" id="PTHR30011:SF16">
    <property type="entry name" value="C2H2 FINGER DOMAIN TRANSCRIPTION FACTOR (EUROFUNG)-RELATED"/>
    <property type="match status" value="1"/>
</dbReference>
<dbReference type="InterPro" id="IPR011251">
    <property type="entry name" value="Luciferase-like_dom"/>
</dbReference>
<comment type="similarity">
    <text evidence="5">Belongs to the NtaA/SnaA/DszA monooxygenase family.</text>
</comment>
<dbReference type="PANTHER" id="PTHR30011">
    <property type="entry name" value="ALKANESULFONATE MONOOXYGENASE-RELATED"/>
    <property type="match status" value="1"/>
</dbReference>
<feature type="binding site" evidence="6">
    <location>
        <position position="157"/>
    </location>
    <ligand>
        <name>FMN</name>
        <dbReference type="ChEBI" id="CHEBI:58210"/>
    </ligand>
</feature>
<evidence type="ECO:0000313" key="9">
    <source>
        <dbReference type="Proteomes" id="UP000054683"/>
    </source>
</evidence>
<feature type="binding site" evidence="6">
    <location>
        <position position="228"/>
    </location>
    <ligand>
        <name>FMN</name>
        <dbReference type="ChEBI" id="CHEBI:58210"/>
    </ligand>
</feature>
<keyword evidence="3" id="KW-0560">Oxidoreductase</keyword>
<evidence type="ECO:0000256" key="2">
    <source>
        <dbReference type="ARBA" id="ARBA00022643"/>
    </source>
</evidence>
<feature type="domain" description="Luciferase-like" evidence="7">
    <location>
        <begin position="23"/>
        <end position="392"/>
    </location>
</feature>
<organism evidence="8 9">
    <name type="scientific">Caballeronia udeis</name>
    <dbReference type="NCBI Taxonomy" id="1232866"/>
    <lineage>
        <taxon>Bacteria</taxon>
        <taxon>Pseudomonadati</taxon>
        <taxon>Pseudomonadota</taxon>
        <taxon>Betaproteobacteria</taxon>
        <taxon>Burkholderiales</taxon>
        <taxon>Burkholderiaceae</taxon>
        <taxon>Caballeronia</taxon>
    </lineage>
</organism>
<dbReference type="Pfam" id="PF00296">
    <property type="entry name" value="Bac_luciferase"/>
    <property type="match status" value="1"/>
</dbReference>
<protein>
    <submittedName>
        <fullName evidence="8">Nitrilotriacetate monooxygenase component A</fullName>
    </submittedName>
</protein>
<evidence type="ECO:0000259" key="7">
    <source>
        <dbReference type="Pfam" id="PF00296"/>
    </source>
</evidence>
<dbReference type="InterPro" id="IPR016215">
    <property type="entry name" value="NTA_MOA"/>
</dbReference>
<feature type="binding site" evidence="6">
    <location>
        <position position="227"/>
    </location>
    <ligand>
        <name>FMN</name>
        <dbReference type="ChEBI" id="CHEBI:58210"/>
    </ligand>
</feature>
<name>A0A158IR44_9BURK</name>
<dbReference type="OrthoDB" id="4505903at2"/>
<dbReference type="PIRSF" id="PIRSF000337">
    <property type="entry name" value="NTA_MOA"/>
    <property type="match status" value="1"/>
</dbReference>
<dbReference type="InterPro" id="IPR036661">
    <property type="entry name" value="Luciferase-like_sf"/>
</dbReference>
<keyword evidence="1 6" id="KW-0285">Flavoprotein</keyword>